<dbReference type="FunFam" id="3.10.110.10:FF:000050">
    <property type="entry name" value="eIF-2-alpha kinase GCN2"/>
    <property type="match status" value="1"/>
</dbReference>
<dbReference type="InterPro" id="IPR050339">
    <property type="entry name" value="CC_SR_Kinase"/>
</dbReference>
<dbReference type="GO" id="GO:0005524">
    <property type="term" value="F:ATP binding"/>
    <property type="evidence" value="ECO:0007669"/>
    <property type="project" value="UniProtKB-UniRule"/>
</dbReference>
<dbReference type="Gene3D" id="3.30.930.10">
    <property type="entry name" value="Bira Bifunctional Protein, Domain 2"/>
    <property type="match status" value="1"/>
</dbReference>
<feature type="coiled-coil region" evidence="13">
    <location>
        <begin position="124"/>
        <end position="181"/>
    </location>
</feature>
<keyword evidence="17" id="KW-0648">Protein biosynthesis</keyword>
<feature type="domain" description="Protein kinase" evidence="15">
    <location>
        <begin position="213"/>
        <end position="510"/>
    </location>
</feature>
<evidence type="ECO:0000256" key="7">
    <source>
        <dbReference type="ARBA" id="ARBA00037982"/>
    </source>
</evidence>
<comment type="caution">
    <text evidence="17">The sequence shown here is derived from an EMBL/GenBank/DDBJ whole genome shotgun (WGS) entry which is preliminary data.</text>
</comment>
<dbReference type="InterPro" id="IPR017441">
    <property type="entry name" value="Protein_kinase_ATP_BS"/>
</dbReference>
<evidence type="ECO:0000256" key="14">
    <source>
        <dbReference type="SAM" id="MobiDB-lite"/>
    </source>
</evidence>
<feature type="domain" description="RWD" evidence="16">
    <location>
        <begin position="10"/>
        <end position="122"/>
    </location>
</feature>
<dbReference type="EMBL" id="BJWK01000021">
    <property type="protein sequence ID" value="GEM12451.1"/>
    <property type="molecule type" value="Genomic_DNA"/>
</dbReference>
<dbReference type="CDD" id="cd23823">
    <property type="entry name" value="RWD_GCN2"/>
    <property type="match status" value="1"/>
</dbReference>
<feature type="region of interest" description="Disordered" evidence="14">
    <location>
        <begin position="1482"/>
        <end position="1527"/>
    </location>
</feature>
<keyword evidence="5 17" id="KW-0418">Kinase</keyword>
<dbReference type="GO" id="GO:0000077">
    <property type="term" value="P:DNA damage checkpoint signaling"/>
    <property type="evidence" value="ECO:0007669"/>
    <property type="project" value="InterPro"/>
</dbReference>
<dbReference type="Gene3D" id="3.40.50.800">
    <property type="entry name" value="Anticodon-binding domain"/>
    <property type="match status" value="1"/>
</dbReference>
<dbReference type="EC" id="2.7.11.1" evidence="1"/>
<dbReference type="InterPro" id="IPR024435">
    <property type="entry name" value="HisRS-related_dom"/>
</dbReference>
<evidence type="ECO:0000256" key="6">
    <source>
        <dbReference type="ARBA" id="ARBA00022840"/>
    </source>
</evidence>
<dbReference type="PANTHER" id="PTHR11042">
    <property type="entry name" value="EUKARYOTIC TRANSLATION INITIATION FACTOR 2-ALPHA KINASE EIF2-ALPHA KINASE -RELATED"/>
    <property type="match status" value="1"/>
</dbReference>
<dbReference type="PROSITE" id="PS00107">
    <property type="entry name" value="PROTEIN_KINASE_ATP"/>
    <property type="match status" value="1"/>
</dbReference>
<dbReference type="Gene3D" id="3.10.110.10">
    <property type="entry name" value="Ubiquitin Conjugating Enzyme"/>
    <property type="match status" value="1"/>
</dbReference>
<dbReference type="SUPFAM" id="SSF52954">
    <property type="entry name" value="Class II aaRS ABD-related"/>
    <property type="match status" value="1"/>
</dbReference>
<dbReference type="PROSITE" id="PS50908">
    <property type="entry name" value="RWD"/>
    <property type="match status" value="1"/>
</dbReference>
<dbReference type="CDD" id="cd14046">
    <property type="entry name" value="STKc_EIF2AK4_GCN2_rpt2"/>
    <property type="match status" value="1"/>
</dbReference>
<evidence type="ECO:0000256" key="4">
    <source>
        <dbReference type="ARBA" id="ARBA00022741"/>
    </source>
</evidence>
<dbReference type="InterPro" id="IPR008271">
    <property type="entry name" value="Ser/Thr_kinase_AS"/>
</dbReference>
<dbReference type="Gene3D" id="3.30.200.20">
    <property type="entry name" value="Phosphorylase Kinase, domain 1"/>
    <property type="match status" value="1"/>
</dbReference>
<evidence type="ECO:0000256" key="13">
    <source>
        <dbReference type="SAM" id="Coils"/>
    </source>
</evidence>
<sequence length="1632" mass="181994">MEDLKEVQDREIEVLQAIYQEDFAQAESRTAWKAVNAAHEFRVCVRPVEEDLKDKVYVWIRFKLPQRYPKVAPTMTLEDAKGLASQHLAHLLTTLQRFASSRLGDEMIYDVCSQAASYITERHVDSATQEAETQARALKEQQEAEEAARLSQLISEDVRRKEEIRLERERRERELDRERESGSLEVDAHGEKRVKMEVTKGSVKVDAIVKFGYPHSTDWLGGLFSADLAAAGKTEAVSVFAFDILAPYYLSSQGKRKVAKLEADLDRTFHLSHPRLLSTVGYRIVRYSPGFFPLNPSLLPSIRPGEGWTLLVVTPPNRSQSLDELLSTVGELRPDRALAYFAQLVSAVESLHSHNVVHRAIRPKTIFVTSEKSRSDSSESAGLKLAGAGWYRRLLDLNRAEPWVQQPAEEELPDGWVCPEAVSAPFTYDRSRDMYELGVVLAQLLYGLDVTRRFPNPADLLRSMPRASPSMIKRALNDLLLAEGKKRPTAARLSAQLAEDSGSSTSHGTLVLSATPPKPLNGWQQLANGQQVLTPLMSPPPAQLSRDMAGPSGFFWQPRAAQSRYREEFEELEFLGRGGGGQVVKARNRLDGHLYAVKKIRLPNDRASEAKILREVTIWSRMNHPNIVRYHTSWTSFDDPVPSFDALGSGTTIDSDTGTQTLSTTDASTQPSTDDNDDDSDASDSVVDFDEDSTQGDFDMDFGDELEDNLDFLSIGHAQSQSVSYPSIHFGNEDDPSRPGSVRGSPVLSRAGFSKPPTKDSTPVSTTPKQTRTLYIQMEYVEKLTLREAIEDGISEADSWRWIYQILSAMLHFTSLNIIHRDLKPSNIFIDVKGDVRIGDFGLAVGSSETADVFLAQEGNMDESDLTSGVGTSLYIAPETINRGRQGRATKHYNNKVDMYSLGIVFFEMWHPFKTGMERIQVLHDLRRPEIIFPPTWDKVKLARHTKIVQACLTHNPELRPSPKDLLQSDLLPPRVGDDSIEETIRLLSQPGTTHAQTLITALFNQSDEDRLRKDFSYDFYDGSGLKADNDPYAQLVHDKLSRIFRQKGAVQMDSPLLMPHSQVYASRKPVRLLDADGTIVCLPFQLNIPFCRMVARDTSLTRMKRWTIAPVFRPTQAGGQPRAVLNAAFDIVSDAIMPAMEAECLFVIEEILSAFPLTGTSAHIINHSKILDALLDIVPAKQRDAICDILVQHGRLQRTWVKTSSELLKLPGVTRAMCEALGAVDVAGDVSKMRSLVLSAAPRLKHVAQEGFDELKDIIALCRQIGIKNIRVAPLLAANYDLHRDGTIFESHVLRGKTRDVIAAGGRFDEVVTRLAAPEIRFSGRCPHVVGFSMAITKLSVAAAEANATVGKQAMARKEEHMRSYGPWAIRRCDVYVVSFSPGLIDARLEIVKDLWRNGIKADLMYDDDFLSLTPEQLVNACRREGILWLVIVKPSAGRTASDDAEKSLKVKSVLRGSEDEVTRAELSSWLVKELREQSTADEAAGGGAVDAAVEMSSSSLAEPPKPQQDYIPVLPDDDMRQKGRHNKRTMIVSRAQKNVEEAVEAAAHAPVFAVDVDGISFERMAHSPVWVTNDDAFKTLVQTAPPGKRDYYTSIRKSIQRIRQSKGISRFWLFSLRDSRSVLMSFFDGV</sequence>
<evidence type="ECO:0000256" key="10">
    <source>
        <dbReference type="PIRSR" id="PIRSR000660-1"/>
    </source>
</evidence>
<dbReference type="Pfam" id="PF00069">
    <property type="entry name" value="Pkinase"/>
    <property type="match status" value="3"/>
</dbReference>
<dbReference type="SUPFAM" id="SSF56112">
    <property type="entry name" value="Protein kinase-like (PK-like)"/>
    <property type="match status" value="2"/>
</dbReference>
<feature type="region of interest" description="Disordered" evidence="14">
    <location>
        <begin position="725"/>
        <end position="769"/>
    </location>
</feature>
<dbReference type="SUPFAM" id="SSF54495">
    <property type="entry name" value="UBC-like"/>
    <property type="match status" value="1"/>
</dbReference>
<keyword evidence="6 11" id="KW-0067">ATP-binding</keyword>
<dbReference type="GO" id="GO:0005737">
    <property type="term" value="C:cytoplasm"/>
    <property type="evidence" value="ECO:0007669"/>
    <property type="project" value="TreeGrafter"/>
</dbReference>
<evidence type="ECO:0000259" key="16">
    <source>
        <dbReference type="PROSITE" id="PS50908"/>
    </source>
</evidence>
<feature type="compositionally biased region" description="Acidic residues" evidence="14">
    <location>
        <begin position="674"/>
        <end position="702"/>
    </location>
</feature>
<reference evidence="17 18" key="1">
    <citation type="submission" date="2019-07" db="EMBL/GenBank/DDBJ databases">
        <title>Rhodotorula toruloides NBRC10032 genome sequencing.</title>
        <authorList>
            <person name="Shida Y."/>
            <person name="Takaku H."/>
            <person name="Ogasawara W."/>
            <person name="Mori K."/>
        </authorList>
    </citation>
    <scope>NUCLEOTIDE SEQUENCE [LARGE SCALE GENOMIC DNA]</scope>
    <source>
        <strain evidence="17 18">NBRC10032</strain>
    </source>
</reference>
<keyword evidence="4 11" id="KW-0547">Nucleotide-binding</keyword>
<dbReference type="InterPro" id="IPR011009">
    <property type="entry name" value="Kinase-like_dom_sf"/>
</dbReference>
<name>A0A511KQ07_RHOTO</name>
<dbReference type="SMART" id="SM00591">
    <property type="entry name" value="RWD"/>
    <property type="match status" value="1"/>
</dbReference>
<feature type="compositionally biased region" description="Polar residues" evidence="14">
    <location>
        <begin position="759"/>
        <end position="769"/>
    </location>
</feature>
<feature type="compositionally biased region" description="Low complexity" evidence="14">
    <location>
        <begin position="648"/>
        <end position="661"/>
    </location>
</feature>
<dbReference type="SUPFAM" id="SSF55681">
    <property type="entry name" value="Class II aaRS and biotin synthetases"/>
    <property type="match status" value="1"/>
</dbReference>
<dbReference type="InterPro" id="IPR000719">
    <property type="entry name" value="Prot_kinase_dom"/>
</dbReference>
<dbReference type="InterPro" id="IPR045864">
    <property type="entry name" value="aa-tRNA-synth_II/BPL/LPL"/>
</dbReference>
<feature type="binding site" evidence="11">
    <location>
        <position position="598"/>
    </location>
    <ligand>
        <name>ATP</name>
        <dbReference type="ChEBI" id="CHEBI:30616"/>
    </ligand>
</feature>
<keyword evidence="17" id="KW-0396">Initiation factor</keyword>
<dbReference type="InterPro" id="IPR016135">
    <property type="entry name" value="UBQ-conjugating_enzyme/RWD"/>
</dbReference>
<evidence type="ECO:0000256" key="5">
    <source>
        <dbReference type="ARBA" id="ARBA00022777"/>
    </source>
</evidence>
<dbReference type="Pfam" id="PF05773">
    <property type="entry name" value="RWD"/>
    <property type="match status" value="1"/>
</dbReference>
<comment type="catalytic activity">
    <reaction evidence="9">
        <text>L-seryl-[protein] + ATP = O-phospho-L-seryl-[protein] + ADP + H(+)</text>
        <dbReference type="Rhea" id="RHEA:17989"/>
        <dbReference type="Rhea" id="RHEA-COMP:9863"/>
        <dbReference type="Rhea" id="RHEA-COMP:11604"/>
        <dbReference type="ChEBI" id="CHEBI:15378"/>
        <dbReference type="ChEBI" id="CHEBI:29999"/>
        <dbReference type="ChEBI" id="CHEBI:30616"/>
        <dbReference type="ChEBI" id="CHEBI:83421"/>
        <dbReference type="ChEBI" id="CHEBI:456216"/>
        <dbReference type="EC" id="2.7.11.1"/>
    </reaction>
</comment>
<evidence type="ECO:0000256" key="12">
    <source>
        <dbReference type="PROSITE-ProRule" id="PRU10141"/>
    </source>
</evidence>
<evidence type="ECO:0000256" key="8">
    <source>
        <dbReference type="ARBA" id="ARBA00047899"/>
    </source>
</evidence>
<dbReference type="InterPro" id="IPR036621">
    <property type="entry name" value="Anticodon-bd_dom_sf"/>
</dbReference>
<dbReference type="GO" id="GO:0003743">
    <property type="term" value="F:translation initiation factor activity"/>
    <property type="evidence" value="ECO:0007669"/>
    <property type="project" value="UniProtKB-KW"/>
</dbReference>
<feature type="domain" description="Protein kinase" evidence="15">
    <location>
        <begin position="569"/>
        <end position="972"/>
    </location>
</feature>
<dbReference type="OrthoDB" id="341578at2759"/>
<keyword evidence="13" id="KW-0175">Coiled coil</keyword>
<dbReference type="FunFam" id="3.40.50.800:FF:000009">
    <property type="entry name" value="Eukaryotic translation initiation factor 2-alpha kinase"/>
    <property type="match status" value="1"/>
</dbReference>
<dbReference type="GO" id="GO:0005634">
    <property type="term" value="C:nucleus"/>
    <property type="evidence" value="ECO:0007669"/>
    <property type="project" value="TreeGrafter"/>
</dbReference>
<feature type="binding site" evidence="12">
    <location>
        <position position="599"/>
    </location>
    <ligand>
        <name>ATP</name>
        <dbReference type="ChEBI" id="CHEBI:30616"/>
    </ligand>
</feature>
<evidence type="ECO:0000256" key="9">
    <source>
        <dbReference type="ARBA" id="ARBA00048679"/>
    </source>
</evidence>
<dbReference type="InterPro" id="IPR016255">
    <property type="entry name" value="Gcn2"/>
</dbReference>
<dbReference type="Pfam" id="PF12745">
    <property type="entry name" value="HGTP_anticodon2"/>
    <property type="match status" value="1"/>
</dbReference>
<dbReference type="PROSITE" id="PS50011">
    <property type="entry name" value="PROTEIN_KINASE_DOM"/>
    <property type="match status" value="2"/>
</dbReference>
<feature type="active site" description="Proton acceptor" evidence="10">
    <location>
        <position position="822"/>
    </location>
</feature>
<proteinExistence type="inferred from homology"/>
<dbReference type="PANTHER" id="PTHR11042:SF136">
    <property type="entry name" value="EIF-2-ALPHA KINASE GCN2"/>
    <property type="match status" value="1"/>
</dbReference>
<feature type="binding site" evidence="11">
    <location>
        <begin position="575"/>
        <end position="583"/>
    </location>
    <ligand>
        <name>ATP</name>
        <dbReference type="ChEBI" id="CHEBI:30616"/>
    </ligand>
</feature>
<dbReference type="GO" id="GO:0004694">
    <property type="term" value="F:eukaryotic translation initiation factor 2alpha kinase activity"/>
    <property type="evidence" value="ECO:0007669"/>
    <property type="project" value="InterPro"/>
</dbReference>
<evidence type="ECO:0000256" key="1">
    <source>
        <dbReference type="ARBA" id="ARBA00012513"/>
    </source>
</evidence>
<evidence type="ECO:0000313" key="18">
    <source>
        <dbReference type="Proteomes" id="UP000321518"/>
    </source>
</evidence>
<evidence type="ECO:0000256" key="11">
    <source>
        <dbReference type="PIRSR" id="PIRSR000660-2"/>
    </source>
</evidence>
<dbReference type="PROSITE" id="PS00108">
    <property type="entry name" value="PROTEIN_KINASE_ST"/>
    <property type="match status" value="1"/>
</dbReference>
<dbReference type="Gene3D" id="1.10.510.10">
    <property type="entry name" value="Transferase(Phosphotransferase) domain 1"/>
    <property type="match status" value="2"/>
</dbReference>
<dbReference type="SMART" id="SM00220">
    <property type="entry name" value="S_TKc"/>
    <property type="match status" value="1"/>
</dbReference>
<keyword evidence="2" id="KW-0723">Serine/threonine-protein kinase</keyword>
<protein>
    <recommendedName>
        <fullName evidence="1">non-specific serine/threonine protein kinase</fullName>
        <ecNumber evidence="1">2.7.11.1</ecNumber>
    </recommendedName>
</protein>
<dbReference type="GO" id="GO:0017148">
    <property type="term" value="P:negative regulation of translation"/>
    <property type="evidence" value="ECO:0007669"/>
    <property type="project" value="UniProtKB-KW"/>
</dbReference>
<accession>A0A511KQ07</accession>
<dbReference type="PIRSF" id="PIRSF000660">
    <property type="entry name" value="Ser/Thr_PK_GCN2"/>
    <property type="match status" value="1"/>
</dbReference>
<dbReference type="InterPro" id="IPR006575">
    <property type="entry name" value="RWD_dom"/>
</dbReference>
<evidence type="ECO:0000313" key="17">
    <source>
        <dbReference type="EMBL" id="GEM12451.1"/>
    </source>
</evidence>
<dbReference type="Proteomes" id="UP000321518">
    <property type="component" value="Unassembled WGS sequence"/>
</dbReference>
<comment type="catalytic activity">
    <reaction evidence="8">
        <text>L-threonyl-[protein] + ATP = O-phospho-L-threonyl-[protein] + ADP + H(+)</text>
        <dbReference type="Rhea" id="RHEA:46608"/>
        <dbReference type="Rhea" id="RHEA-COMP:11060"/>
        <dbReference type="Rhea" id="RHEA-COMP:11605"/>
        <dbReference type="ChEBI" id="CHEBI:15378"/>
        <dbReference type="ChEBI" id="CHEBI:30013"/>
        <dbReference type="ChEBI" id="CHEBI:30616"/>
        <dbReference type="ChEBI" id="CHEBI:61977"/>
        <dbReference type="ChEBI" id="CHEBI:456216"/>
        <dbReference type="EC" id="2.7.11.1"/>
    </reaction>
</comment>
<feature type="region of interest" description="Disordered" evidence="14">
    <location>
        <begin position="648"/>
        <end position="702"/>
    </location>
</feature>
<dbReference type="GO" id="GO:0009893">
    <property type="term" value="P:positive regulation of metabolic process"/>
    <property type="evidence" value="ECO:0007669"/>
    <property type="project" value="UniProtKB-ARBA"/>
</dbReference>
<evidence type="ECO:0000256" key="3">
    <source>
        <dbReference type="ARBA" id="ARBA00022679"/>
    </source>
</evidence>
<evidence type="ECO:0000256" key="2">
    <source>
        <dbReference type="ARBA" id="ARBA00022527"/>
    </source>
</evidence>
<gene>
    <name evidence="17" type="ORF">Rt10032_c21g6468</name>
</gene>
<comment type="similarity">
    <text evidence="7">Belongs to the protein kinase superfamily. Ser/Thr protein kinase family. GCN2 subfamily.</text>
</comment>
<feature type="compositionally biased region" description="Polar residues" evidence="14">
    <location>
        <begin position="662"/>
        <end position="671"/>
    </location>
</feature>
<organism evidence="17 18">
    <name type="scientific">Rhodotorula toruloides</name>
    <name type="common">Yeast</name>
    <name type="synonym">Rhodosporidium toruloides</name>
    <dbReference type="NCBI Taxonomy" id="5286"/>
    <lineage>
        <taxon>Eukaryota</taxon>
        <taxon>Fungi</taxon>
        <taxon>Dikarya</taxon>
        <taxon>Basidiomycota</taxon>
        <taxon>Pucciniomycotina</taxon>
        <taxon>Microbotryomycetes</taxon>
        <taxon>Sporidiobolales</taxon>
        <taxon>Sporidiobolaceae</taxon>
        <taxon>Rhodotorula</taxon>
    </lineage>
</organism>
<evidence type="ECO:0000259" key="15">
    <source>
        <dbReference type="PROSITE" id="PS50011"/>
    </source>
</evidence>
<keyword evidence="3" id="KW-0808">Transferase</keyword>